<dbReference type="Proteomes" id="UP000325315">
    <property type="component" value="Unassembled WGS sequence"/>
</dbReference>
<name>A0A5B6VCN8_9ROSI</name>
<protein>
    <submittedName>
        <fullName evidence="2">DNA/RNA polymerases superfamily protein</fullName>
    </submittedName>
</protein>
<accession>A0A5B6VCN8</accession>
<evidence type="ECO:0000313" key="3">
    <source>
        <dbReference type="Proteomes" id="UP000325315"/>
    </source>
</evidence>
<feature type="domain" description="Integrase zinc-binding" evidence="1">
    <location>
        <begin position="60"/>
        <end position="115"/>
    </location>
</feature>
<dbReference type="EMBL" id="SMMG02000007">
    <property type="protein sequence ID" value="KAA3466857.1"/>
    <property type="molecule type" value="Genomic_DNA"/>
</dbReference>
<dbReference type="PANTHER" id="PTHR47266">
    <property type="entry name" value="ENDONUCLEASE-RELATED"/>
    <property type="match status" value="1"/>
</dbReference>
<proteinExistence type="predicted"/>
<evidence type="ECO:0000313" key="2">
    <source>
        <dbReference type="EMBL" id="KAA3466857.1"/>
    </source>
</evidence>
<reference evidence="3" key="1">
    <citation type="journal article" date="2019" name="Plant Biotechnol. J.">
        <title>Genome sequencing of the Australian wild diploid species Gossypium australe highlights disease resistance and delayed gland morphogenesis.</title>
        <authorList>
            <person name="Cai Y."/>
            <person name="Cai X."/>
            <person name="Wang Q."/>
            <person name="Wang P."/>
            <person name="Zhang Y."/>
            <person name="Cai C."/>
            <person name="Xu Y."/>
            <person name="Wang K."/>
            <person name="Zhou Z."/>
            <person name="Wang C."/>
            <person name="Geng S."/>
            <person name="Li B."/>
            <person name="Dong Q."/>
            <person name="Hou Y."/>
            <person name="Wang H."/>
            <person name="Ai P."/>
            <person name="Liu Z."/>
            <person name="Yi F."/>
            <person name="Sun M."/>
            <person name="An G."/>
            <person name="Cheng J."/>
            <person name="Zhang Y."/>
            <person name="Shi Q."/>
            <person name="Xie Y."/>
            <person name="Shi X."/>
            <person name="Chang Y."/>
            <person name="Huang F."/>
            <person name="Chen Y."/>
            <person name="Hong S."/>
            <person name="Mi L."/>
            <person name="Sun Q."/>
            <person name="Zhang L."/>
            <person name="Zhou B."/>
            <person name="Peng R."/>
            <person name="Zhang X."/>
            <person name="Liu F."/>
        </authorList>
    </citation>
    <scope>NUCLEOTIDE SEQUENCE [LARGE SCALE GENOMIC DNA]</scope>
    <source>
        <strain evidence="3">cv. PA1801</strain>
    </source>
</reference>
<sequence length="133" mass="15572">MFAHLCLFDEGRILAKLQVKPSWLNEIKNKQLLVEFSILMRERFQILGSIEIIYVPSDVDLRQSILREANSSPSAIHPDNNKMYHDLRELYWWLGSKRGVIKFLSHCLTCQQVKAKHQFPSGVLQPVKILLWK</sequence>
<gene>
    <name evidence="2" type="ORF">EPI10_001919</name>
</gene>
<dbReference type="AlphaFoldDB" id="A0A5B6VCN8"/>
<comment type="caution">
    <text evidence="2">The sequence shown here is derived from an EMBL/GenBank/DDBJ whole genome shotgun (WGS) entry which is preliminary data.</text>
</comment>
<evidence type="ECO:0000259" key="1">
    <source>
        <dbReference type="Pfam" id="PF17921"/>
    </source>
</evidence>
<dbReference type="Pfam" id="PF17921">
    <property type="entry name" value="Integrase_H2C2"/>
    <property type="match status" value="1"/>
</dbReference>
<dbReference type="InterPro" id="IPR041588">
    <property type="entry name" value="Integrase_H2C2"/>
</dbReference>
<dbReference type="InterPro" id="IPR052160">
    <property type="entry name" value="Gypsy_RT_Integrase-like"/>
</dbReference>
<keyword evidence="3" id="KW-1185">Reference proteome</keyword>
<dbReference type="OrthoDB" id="415724at2759"/>
<dbReference type="Gene3D" id="1.10.340.70">
    <property type="match status" value="1"/>
</dbReference>
<organism evidence="2 3">
    <name type="scientific">Gossypium australe</name>
    <dbReference type="NCBI Taxonomy" id="47621"/>
    <lineage>
        <taxon>Eukaryota</taxon>
        <taxon>Viridiplantae</taxon>
        <taxon>Streptophyta</taxon>
        <taxon>Embryophyta</taxon>
        <taxon>Tracheophyta</taxon>
        <taxon>Spermatophyta</taxon>
        <taxon>Magnoliopsida</taxon>
        <taxon>eudicotyledons</taxon>
        <taxon>Gunneridae</taxon>
        <taxon>Pentapetalae</taxon>
        <taxon>rosids</taxon>
        <taxon>malvids</taxon>
        <taxon>Malvales</taxon>
        <taxon>Malvaceae</taxon>
        <taxon>Malvoideae</taxon>
        <taxon>Gossypium</taxon>
    </lineage>
</organism>